<proteinExistence type="predicted"/>
<dbReference type="Proteomes" id="UP001446871">
    <property type="component" value="Unassembled WGS sequence"/>
</dbReference>
<evidence type="ECO:0000313" key="2">
    <source>
        <dbReference type="Proteomes" id="UP001446871"/>
    </source>
</evidence>
<gene>
    <name evidence="1" type="ORF">PG996_005023</name>
</gene>
<name>A0ABR1VNA0_9PEZI</name>
<reference evidence="1 2" key="1">
    <citation type="submission" date="2023-01" db="EMBL/GenBank/DDBJ databases">
        <title>Analysis of 21 Apiospora genomes using comparative genomics revels a genus with tremendous synthesis potential of carbohydrate active enzymes and secondary metabolites.</title>
        <authorList>
            <person name="Sorensen T."/>
        </authorList>
    </citation>
    <scope>NUCLEOTIDE SEQUENCE [LARGE SCALE GENOMIC DNA]</scope>
    <source>
        <strain evidence="1 2">CBS 83171</strain>
    </source>
</reference>
<protein>
    <submittedName>
        <fullName evidence="1">Uncharacterized protein</fullName>
    </submittedName>
</protein>
<accession>A0ABR1VNA0</accession>
<comment type="caution">
    <text evidence="1">The sequence shown here is derived from an EMBL/GenBank/DDBJ whole genome shotgun (WGS) entry which is preliminary data.</text>
</comment>
<evidence type="ECO:0000313" key="1">
    <source>
        <dbReference type="EMBL" id="KAK8071675.1"/>
    </source>
</evidence>
<keyword evidence="2" id="KW-1185">Reference proteome</keyword>
<sequence length="62" mass="7083">MSEIQVMSIKEDAPVWAQLFGTDSRADHPLASQSAIDLPRHHMIVNLDSVETWDYWQDTEAV</sequence>
<organism evidence="1 2">
    <name type="scientific">Apiospora saccharicola</name>
    <dbReference type="NCBI Taxonomy" id="335842"/>
    <lineage>
        <taxon>Eukaryota</taxon>
        <taxon>Fungi</taxon>
        <taxon>Dikarya</taxon>
        <taxon>Ascomycota</taxon>
        <taxon>Pezizomycotina</taxon>
        <taxon>Sordariomycetes</taxon>
        <taxon>Xylariomycetidae</taxon>
        <taxon>Amphisphaeriales</taxon>
        <taxon>Apiosporaceae</taxon>
        <taxon>Apiospora</taxon>
    </lineage>
</organism>
<dbReference type="EMBL" id="JAQQWM010000003">
    <property type="protein sequence ID" value="KAK8071675.1"/>
    <property type="molecule type" value="Genomic_DNA"/>
</dbReference>